<protein>
    <submittedName>
        <fullName evidence="1">Uncharacterized protein</fullName>
    </submittedName>
</protein>
<organism evidence="1 2">
    <name type="scientific">Pluteus cervinus</name>
    <dbReference type="NCBI Taxonomy" id="181527"/>
    <lineage>
        <taxon>Eukaryota</taxon>
        <taxon>Fungi</taxon>
        <taxon>Dikarya</taxon>
        <taxon>Basidiomycota</taxon>
        <taxon>Agaricomycotina</taxon>
        <taxon>Agaricomycetes</taxon>
        <taxon>Agaricomycetidae</taxon>
        <taxon>Agaricales</taxon>
        <taxon>Pluteineae</taxon>
        <taxon>Pluteaceae</taxon>
        <taxon>Pluteus</taxon>
    </lineage>
</organism>
<sequence length="531" mass="59992">MGASECAEELLDEIFSCVESHKDLVNLACASRLFASMIIPRHTEYRVVKTAWPIPAVWAHLARRPDLTKNIREVCFVFPDSPEGPAIERVPTSLVTNADETEENQVDKIHVENVCKALALMPQLTTFMWIGCNEGEFAYDERPVVHPSHQPLVLRELTKRISLVHLNISFAMSPSDDEETSMGEEDDDLNLIWELPNLESLDLGGYDWLLPQNRHILGLFGISIQFIKTLFVPGQLLGEFGCMLYLPALESLSTDTDHLDNATDINTNICRFLQNHPSITNLNWRFPGSINLAPGALPDLKTLVGRRELLDALEESHKDSYKLKIESLRVTMRVEELNALTCLDRQSLSSHDAGAYHSLDAIYRMAELFPSLTELYLPSSHWKQSLDITSEIYTDIVQKFKNIKILSGETLYARLCWDFVDIRKHILKLAALCPTLQQMASPIRPIYDQVRAYEPLKLYITRQKPSGDPEPEGVSSSPVLEPEGTVVTNGERITFQIREIWSGRILWDSAVGTIPDFALNGIRMSPIDLNL</sequence>
<reference evidence="1 2" key="1">
    <citation type="journal article" date="2019" name="Nat. Ecol. Evol.">
        <title>Megaphylogeny resolves global patterns of mushroom evolution.</title>
        <authorList>
            <person name="Varga T."/>
            <person name="Krizsan K."/>
            <person name="Foldi C."/>
            <person name="Dima B."/>
            <person name="Sanchez-Garcia M."/>
            <person name="Sanchez-Ramirez S."/>
            <person name="Szollosi G.J."/>
            <person name="Szarkandi J.G."/>
            <person name="Papp V."/>
            <person name="Albert L."/>
            <person name="Andreopoulos W."/>
            <person name="Angelini C."/>
            <person name="Antonin V."/>
            <person name="Barry K.W."/>
            <person name="Bougher N.L."/>
            <person name="Buchanan P."/>
            <person name="Buyck B."/>
            <person name="Bense V."/>
            <person name="Catcheside P."/>
            <person name="Chovatia M."/>
            <person name="Cooper J."/>
            <person name="Damon W."/>
            <person name="Desjardin D."/>
            <person name="Finy P."/>
            <person name="Geml J."/>
            <person name="Haridas S."/>
            <person name="Hughes K."/>
            <person name="Justo A."/>
            <person name="Karasinski D."/>
            <person name="Kautmanova I."/>
            <person name="Kiss B."/>
            <person name="Kocsube S."/>
            <person name="Kotiranta H."/>
            <person name="LaButti K.M."/>
            <person name="Lechner B.E."/>
            <person name="Liimatainen K."/>
            <person name="Lipzen A."/>
            <person name="Lukacs Z."/>
            <person name="Mihaltcheva S."/>
            <person name="Morgado L.N."/>
            <person name="Niskanen T."/>
            <person name="Noordeloos M.E."/>
            <person name="Ohm R.A."/>
            <person name="Ortiz-Santana B."/>
            <person name="Ovrebo C."/>
            <person name="Racz N."/>
            <person name="Riley R."/>
            <person name="Savchenko A."/>
            <person name="Shiryaev A."/>
            <person name="Soop K."/>
            <person name="Spirin V."/>
            <person name="Szebenyi C."/>
            <person name="Tomsovsky M."/>
            <person name="Tulloss R.E."/>
            <person name="Uehling J."/>
            <person name="Grigoriev I.V."/>
            <person name="Vagvolgyi C."/>
            <person name="Papp T."/>
            <person name="Martin F.M."/>
            <person name="Miettinen O."/>
            <person name="Hibbett D.S."/>
            <person name="Nagy L.G."/>
        </authorList>
    </citation>
    <scope>NUCLEOTIDE SEQUENCE [LARGE SCALE GENOMIC DNA]</scope>
    <source>
        <strain evidence="1 2">NL-1719</strain>
    </source>
</reference>
<dbReference type="Proteomes" id="UP000308600">
    <property type="component" value="Unassembled WGS sequence"/>
</dbReference>
<evidence type="ECO:0000313" key="2">
    <source>
        <dbReference type="Proteomes" id="UP000308600"/>
    </source>
</evidence>
<keyword evidence="2" id="KW-1185">Reference proteome</keyword>
<proteinExistence type="predicted"/>
<accession>A0ACD3AHX8</accession>
<name>A0ACD3AHX8_9AGAR</name>
<dbReference type="EMBL" id="ML208452">
    <property type="protein sequence ID" value="TFK64979.1"/>
    <property type="molecule type" value="Genomic_DNA"/>
</dbReference>
<evidence type="ECO:0000313" key="1">
    <source>
        <dbReference type="EMBL" id="TFK64979.1"/>
    </source>
</evidence>
<gene>
    <name evidence="1" type="ORF">BDN72DRAFT_901066</name>
</gene>